<accession>A0A0R2D7S4</accession>
<sequence length="153" mass="17824">MAPSVEKTIIRKQELIMTKNPEIVARYGNMDSDPFEHKIMFVKNIVMSQNQELIFMTSNRKKETEIITVDTKNRYNQVMIYSSLFEQIGVTDDSHAMVIDLNMLVNRWCIFTIQNYVTNNAVSFRNLKDIILLDSEGRINLGNKEEQRDGVDE</sequence>
<evidence type="ECO:0000313" key="1">
    <source>
        <dbReference type="EMBL" id="KRM96713.1"/>
    </source>
</evidence>
<dbReference type="Proteomes" id="UP000051015">
    <property type="component" value="Unassembled WGS sequence"/>
</dbReference>
<protein>
    <submittedName>
        <fullName evidence="1">Uncharacterized protein</fullName>
    </submittedName>
</protein>
<proteinExistence type="predicted"/>
<dbReference type="STRING" id="1423725.FC19_GL000229"/>
<keyword evidence="2" id="KW-1185">Reference proteome</keyword>
<name>A0A0R2D7S4_9LACO</name>
<dbReference type="EMBL" id="AYZD01000011">
    <property type="protein sequence ID" value="KRM96713.1"/>
    <property type="molecule type" value="Genomic_DNA"/>
</dbReference>
<reference evidence="1 2" key="1">
    <citation type="journal article" date="2015" name="Genome Announc.">
        <title>Expanding the biotechnology potential of lactobacilli through comparative genomics of 213 strains and associated genera.</title>
        <authorList>
            <person name="Sun Z."/>
            <person name="Harris H.M."/>
            <person name="McCann A."/>
            <person name="Guo C."/>
            <person name="Argimon S."/>
            <person name="Zhang W."/>
            <person name="Yang X."/>
            <person name="Jeffery I.B."/>
            <person name="Cooney J.C."/>
            <person name="Kagawa T.F."/>
            <person name="Liu W."/>
            <person name="Song Y."/>
            <person name="Salvetti E."/>
            <person name="Wrobel A."/>
            <person name="Rasinkangas P."/>
            <person name="Parkhill J."/>
            <person name="Rea M.C."/>
            <person name="O'Sullivan O."/>
            <person name="Ritari J."/>
            <person name="Douillard F.P."/>
            <person name="Paul Ross R."/>
            <person name="Yang R."/>
            <person name="Briner A.E."/>
            <person name="Felis G.E."/>
            <person name="de Vos W.M."/>
            <person name="Barrangou R."/>
            <person name="Klaenhammer T.R."/>
            <person name="Caufield P.W."/>
            <person name="Cui Y."/>
            <person name="Zhang H."/>
            <person name="O'Toole P.W."/>
        </authorList>
    </citation>
    <scope>NUCLEOTIDE SEQUENCE [LARGE SCALE GENOMIC DNA]</scope>
    <source>
        <strain evidence="1 2">DSM 21051</strain>
    </source>
</reference>
<comment type="caution">
    <text evidence="1">The sequence shown here is derived from an EMBL/GenBank/DDBJ whole genome shotgun (WGS) entry which is preliminary data.</text>
</comment>
<gene>
    <name evidence="1" type="ORF">FC19_GL000229</name>
</gene>
<organism evidence="1 2">
    <name type="scientific">Liquorilactobacillus aquaticus DSM 21051</name>
    <dbReference type="NCBI Taxonomy" id="1423725"/>
    <lineage>
        <taxon>Bacteria</taxon>
        <taxon>Bacillati</taxon>
        <taxon>Bacillota</taxon>
        <taxon>Bacilli</taxon>
        <taxon>Lactobacillales</taxon>
        <taxon>Lactobacillaceae</taxon>
        <taxon>Liquorilactobacillus</taxon>
    </lineage>
</organism>
<dbReference type="PATRIC" id="fig|1423725.3.peg.235"/>
<evidence type="ECO:0000313" key="2">
    <source>
        <dbReference type="Proteomes" id="UP000051015"/>
    </source>
</evidence>
<dbReference type="RefSeq" id="WP_157061235.1">
    <property type="nucleotide sequence ID" value="NZ_AYZD01000011.1"/>
</dbReference>
<dbReference type="AlphaFoldDB" id="A0A0R2D7S4"/>